<dbReference type="Proteomes" id="UP001144978">
    <property type="component" value="Unassembled WGS sequence"/>
</dbReference>
<gene>
    <name evidence="1" type="ORF">NUW54_g14288</name>
</gene>
<comment type="caution">
    <text evidence="1">The sequence shown here is derived from an EMBL/GenBank/DDBJ whole genome shotgun (WGS) entry which is preliminary data.</text>
</comment>
<evidence type="ECO:0000313" key="2">
    <source>
        <dbReference type="Proteomes" id="UP001144978"/>
    </source>
</evidence>
<proteinExistence type="predicted"/>
<accession>A0ACC1MFD4</accession>
<name>A0ACC1MFD4_9APHY</name>
<reference evidence="1" key="1">
    <citation type="submission" date="2022-08" db="EMBL/GenBank/DDBJ databases">
        <title>Genome Sequence of Pycnoporus sanguineus.</title>
        <authorList>
            <person name="Buettner E."/>
        </authorList>
    </citation>
    <scope>NUCLEOTIDE SEQUENCE</scope>
    <source>
        <strain evidence="1">CG-C14</strain>
    </source>
</reference>
<sequence>MITYLSTERRASSTAAFLRLKCCPLHWRGLAEITENSPDAIQSTKRALLLAGRHGSVEEAVIAHVTSKESKRAFTSENIQEGLKAFTEKRKPAWKNPAKL</sequence>
<keyword evidence="2" id="KW-1185">Reference proteome</keyword>
<evidence type="ECO:0000313" key="1">
    <source>
        <dbReference type="EMBL" id="KAJ2963360.1"/>
    </source>
</evidence>
<protein>
    <submittedName>
        <fullName evidence="1">Uncharacterized protein</fullName>
    </submittedName>
</protein>
<organism evidence="1 2">
    <name type="scientific">Trametes sanguinea</name>
    <dbReference type="NCBI Taxonomy" id="158606"/>
    <lineage>
        <taxon>Eukaryota</taxon>
        <taxon>Fungi</taxon>
        <taxon>Dikarya</taxon>
        <taxon>Basidiomycota</taxon>
        <taxon>Agaricomycotina</taxon>
        <taxon>Agaricomycetes</taxon>
        <taxon>Polyporales</taxon>
        <taxon>Polyporaceae</taxon>
        <taxon>Trametes</taxon>
    </lineage>
</organism>
<dbReference type="EMBL" id="JANSHE010007251">
    <property type="protein sequence ID" value="KAJ2963360.1"/>
    <property type="molecule type" value="Genomic_DNA"/>
</dbReference>